<feature type="signal peptide" evidence="1">
    <location>
        <begin position="1"/>
        <end position="20"/>
    </location>
</feature>
<evidence type="ECO:0000256" key="1">
    <source>
        <dbReference type="SAM" id="SignalP"/>
    </source>
</evidence>
<comment type="caution">
    <text evidence="2">The sequence shown here is derived from an EMBL/GenBank/DDBJ whole genome shotgun (WGS) entry which is preliminary data.</text>
</comment>
<accession>A0A7J6P5S4</accession>
<evidence type="ECO:0000313" key="3">
    <source>
        <dbReference type="Proteomes" id="UP000541610"/>
    </source>
</evidence>
<protein>
    <submittedName>
        <fullName evidence="2">Uncharacterized protein</fullName>
    </submittedName>
</protein>
<gene>
    <name evidence="2" type="ORF">FOZ60_017069</name>
</gene>
<dbReference type="Proteomes" id="UP000541610">
    <property type="component" value="Unassembled WGS sequence"/>
</dbReference>
<proteinExistence type="predicted"/>
<sequence length="245" mass="27041">MTITKSSFVLALLLLNPASAQKAGLYTYINEEASYITTLIKGDKTVYLFYHCIGMETVPRLGPFPLHPGSVPDENTVDYESLGGAGELYDVLMKDCPEFGLVDGDLLTIAEKPGSTSVFSSVGNRMVKFLRERGSRLVPYYYNSSGIEIDYRFKNGISVSIAVACGASSVSTFLYVQKGPFIVIGGKYVYYYIVEQSEPEYNNFKDRMQEVCGIALLPNDFKYMISTPAGADIQFRGQPISLTPL</sequence>
<keyword evidence="1" id="KW-0732">Signal</keyword>
<name>A0A7J6P5S4_PEROL</name>
<evidence type="ECO:0000313" key="2">
    <source>
        <dbReference type="EMBL" id="KAF4690701.1"/>
    </source>
</evidence>
<dbReference type="EMBL" id="JABANP010000094">
    <property type="protein sequence ID" value="KAF4690701.1"/>
    <property type="molecule type" value="Genomic_DNA"/>
</dbReference>
<feature type="chain" id="PRO_5029908766" evidence="1">
    <location>
        <begin position="21"/>
        <end position="245"/>
    </location>
</feature>
<dbReference type="AlphaFoldDB" id="A0A7J6P5S4"/>
<organism evidence="2 3">
    <name type="scientific">Perkinsus olseni</name>
    <name type="common">Perkinsus atlanticus</name>
    <dbReference type="NCBI Taxonomy" id="32597"/>
    <lineage>
        <taxon>Eukaryota</taxon>
        <taxon>Sar</taxon>
        <taxon>Alveolata</taxon>
        <taxon>Perkinsozoa</taxon>
        <taxon>Perkinsea</taxon>
        <taxon>Perkinsida</taxon>
        <taxon>Perkinsidae</taxon>
        <taxon>Perkinsus</taxon>
    </lineage>
</organism>
<reference evidence="2 3" key="1">
    <citation type="submission" date="2020-04" db="EMBL/GenBank/DDBJ databases">
        <title>Perkinsus olseni comparative genomics.</title>
        <authorList>
            <person name="Bogema D.R."/>
        </authorList>
    </citation>
    <scope>NUCLEOTIDE SEQUENCE [LARGE SCALE GENOMIC DNA]</scope>
    <source>
        <strain evidence="2">00978-12</strain>
    </source>
</reference>